<dbReference type="Proteomes" id="UP001165960">
    <property type="component" value="Unassembled WGS sequence"/>
</dbReference>
<reference evidence="1" key="1">
    <citation type="submission" date="2022-04" db="EMBL/GenBank/DDBJ databases">
        <title>Genome of the entomopathogenic fungus Entomophthora muscae.</title>
        <authorList>
            <person name="Elya C."/>
            <person name="Lovett B.R."/>
            <person name="Lee E."/>
            <person name="Macias A.M."/>
            <person name="Hajek A.E."/>
            <person name="De Bivort B.L."/>
            <person name="Kasson M.T."/>
            <person name="De Fine Licht H.H."/>
            <person name="Stajich J.E."/>
        </authorList>
    </citation>
    <scope>NUCLEOTIDE SEQUENCE</scope>
    <source>
        <strain evidence="1">Berkeley</strain>
    </source>
</reference>
<evidence type="ECO:0000313" key="1">
    <source>
        <dbReference type="EMBL" id="KAJ9083746.1"/>
    </source>
</evidence>
<name>A0ACC2UAT9_9FUNG</name>
<sequence>MPLYERLLESGIRVLLYAGEADFICNWLGLETVALSLNWSGKQSFNLQKTYFHYSNSRVDWISRAHKNLAFVKIIDAGHFVSLSILTPLTFRPPCPNPPSLATSSTLGSTTTCLAHPTTTLEL</sequence>
<evidence type="ECO:0000313" key="2">
    <source>
        <dbReference type="Proteomes" id="UP001165960"/>
    </source>
</evidence>
<dbReference type="EMBL" id="QTSX02000939">
    <property type="protein sequence ID" value="KAJ9083746.1"/>
    <property type="molecule type" value="Genomic_DNA"/>
</dbReference>
<accession>A0ACC2UAT9</accession>
<protein>
    <submittedName>
        <fullName evidence="1">Uncharacterized protein</fullName>
    </submittedName>
</protein>
<gene>
    <name evidence="1" type="ORF">DSO57_1031626</name>
</gene>
<proteinExistence type="predicted"/>
<comment type="caution">
    <text evidence="1">The sequence shown here is derived from an EMBL/GenBank/DDBJ whole genome shotgun (WGS) entry which is preliminary data.</text>
</comment>
<organism evidence="1 2">
    <name type="scientific">Entomophthora muscae</name>
    <dbReference type="NCBI Taxonomy" id="34485"/>
    <lineage>
        <taxon>Eukaryota</taxon>
        <taxon>Fungi</taxon>
        <taxon>Fungi incertae sedis</taxon>
        <taxon>Zoopagomycota</taxon>
        <taxon>Entomophthoromycotina</taxon>
        <taxon>Entomophthoromycetes</taxon>
        <taxon>Entomophthorales</taxon>
        <taxon>Entomophthoraceae</taxon>
        <taxon>Entomophthora</taxon>
    </lineage>
</organism>
<keyword evidence="2" id="KW-1185">Reference proteome</keyword>